<sequence length="265" mass="30623">MAEQEKEWQSVDWEGVKTCLVIMAHPDDPDITCGGTATLMAQAGIDVHYMILTNGDKGNHNPEITHEELVLMRQKEQRAAAETCGLKNVIFMGEEDGFLQPTRELRERVVRIIRSLRPEIVICQDPTAYTSGTGYINHPDHRNAGLVAFEAIFPASDNRMFFPEMLDEGFLPHKISQLYITRFSDPNTRIDVSAVAETKIKAVFCHKSQFAEREQQAMRRWMDRWGEENEDGSRTYWEHFQVMQFEPRRTDREVEEEEGKQDADE</sequence>
<dbReference type="PANTHER" id="PTHR12993:SF28">
    <property type="entry name" value="LMBE FAMILY PROTEIN"/>
    <property type="match status" value="1"/>
</dbReference>
<accession>A0A6B1DSY2</accession>
<proteinExistence type="predicted"/>
<organism evidence="1">
    <name type="scientific">Caldilineaceae bacterium SB0662_bin_9</name>
    <dbReference type="NCBI Taxonomy" id="2605258"/>
    <lineage>
        <taxon>Bacteria</taxon>
        <taxon>Bacillati</taxon>
        <taxon>Chloroflexota</taxon>
        <taxon>Caldilineae</taxon>
        <taxon>Caldilineales</taxon>
        <taxon>Caldilineaceae</taxon>
    </lineage>
</organism>
<name>A0A6B1DSY2_9CHLR</name>
<dbReference type="AlphaFoldDB" id="A0A6B1DSY2"/>
<protein>
    <submittedName>
        <fullName evidence="1">PIG-L family deacetylase</fullName>
    </submittedName>
</protein>
<comment type="caution">
    <text evidence="1">The sequence shown here is derived from an EMBL/GenBank/DDBJ whole genome shotgun (WGS) entry which is preliminary data.</text>
</comment>
<dbReference type="Pfam" id="PF02585">
    <property type="entry name" value="PIG-L"/>
    <property type="match status" value="1"/>
</dbReference>
<gene>
    <name evidence="1" type="ORF">F4Y08_11175</name>
</gene>
<dbReference type="PANTHER" id="PTHR12993">
    <property type="entry name" value="N-ACETYLGLUCOSAMINYL-PHOSPHATIDYLINOSITOL DE-N-ACETYLASE-RELATED"/>
    <property type="match status" value="1"/>
</dbReference>
<evidence type="ECO:0000313" key="1">
    <source>
        <dbReference type="EMBL" id="MYD90880.1"/>
    </source>
</evidence>
<dbReference type="Gene3D" id="3.40.50.10320">
    <property type="entry name" value="LmbE-like"/>
    <property type="match status" value="1"/>
</dbReference>
<dbReference type="InterPro" id="IPR024078">
    <property type="entry name" value="LmbE-like_dom_sf"/>
</dbReference>
<dbReference type="SUPFAM" id="SSF102588">
    <property type="entry name" value="LmbE-like"/>
    <property type="match status" value="1"/>
</dbReference>
<dbReference type="EMBL" id="VXPY01000079">
    <property type="protein sequence ID" value="MYD90880.1"/>
    <property type="molecule type" value="Genomic_DNA"/>
</dbReference>
<dbReference type="InterPro" id="IPR003737">
    <property type="entry name" value="GlcNAc_PI_deacetylase-related"/>
</dbReference>
<dbReference type="GO" id="GO:0016811">
    <property type="term" value="F:hydrolase activity, acting on carbon-nitrogen (but not peptide) bonds, in linear amides"/>
    <property type="evidence" value="ECO:0007669"/>
    <property type="project" value="TreeGrafter"/>
</dbReference>
<reference evidence="1" key="1">
    <citation type="submission" date="2019-09" db="EMBL/GenBank/DDBJ databases">
        <title>Characterisation of the sponge microbiome using genome-centric metagenomics.</title>
        <authorList>
            <person name="Engelberts J.P."/>
            <person name="Robbins S.J."/>
            <person name="De Goeij J.M."/>
            <person name="Aranda M."/>
            <person name="Bell S.C."/>
            <person name="Webster N.S."/>
        </authorList>
    </citation>
    <scope>NUCLEOTIDE SEQUENCE</scope>
    <source>
        <strain evidence="1">SB0662_bin_9</strain>
    </source>
</reference>